<organism evidence="1 2">
    <name type="scientific">Caulobacter hibisci</name>
    <dbReference type="NCBI Taxonomy" id="2035993"/>
    <lineage>
        <taxon>Bacteria</taxon>
        <taxon>Pseudomonadati</taxon>
        <taxon>Pseudomonadota</taxon>
        <taxon>Alphaproteobacteria</taxon>
        <taxon>Caulobacterales</taxon>
        <taxon>Caulobacteraceae</taxon>
        <taxon>Caulobacter</taxon>
    </lineage>
</organism>
<dbReference type="EMBL" id="JADWOX010000001">
    <property type="protein sequence ID" value="MBI1682170.1"/>
    <property type="molecule type" value="Genomic_DNA"/>
</dbReference>
<name>A0ABS0ST92_9CAUL</name>
<gene>
    <name evidence="1" type="ORF">I4Q42_00635</name>
</gene>
<keyword evidence="1" id="KW-0282">Flagellum</keyword>
<dbReference type="Proteomes" id="UP000639859">
    <property type="component" value="Unassembled WGS sequence"/>
</dbReference>
<keyword evidence="1" id="KW-0966">Cell projection</keyword>
<sequence length="301" mass="31406">MISRISTFGQSTSMLTTTLKVQAKLADQQTQTSSGLKSTTYGGLGKDSSSVLRLQSQSTQLAAENTAASNATAIVNASYSALGSIADLATTIKSQLASMLSGTTTDTDTITQYATDWLSDLQALLNSQSGDTYLFGGTATNTAPADFSDADYDPTADTSVADTGYYQGSTTGRTLTTTDGQTINLSVSANSSALEELARALKMVLASPTDSSVISSAYDMVSDAVSGVGALQEQVSIQASSLSDLTERNTAKIDSIDTLVSNLKDADLSETAILSTQYETQLEAMYSMISSLSKLSLSKYL</sequence>
<reference evidence="1 2" key="1">
    <citation type="submission" date="2020-11" db="EMBL/GenBank/DDBJ databases">
        <title>genome sequence of strain KACC 18849.</title>
        <authorList>
            <person name="Gao J."/>
            <person name="Zhang X."/>
        </authorList>
    </citation>
    <scope>NUCLEOTIDE SEQUENCE [LARGE SCALE GENOMIC DNA]</scope>
    <source>
        <strain evidence="1 2">KACC 18849</strain>
    </source>
</reference>
<dbReference type="PANTHER" id="PTHR42792:SF1">
    <property type="entry name" value="FLAGELLAR HOOK-ASSOCIATED PROTEIN 3"/>
    <property type="match status" value="1"/>
</dbReference>
<dbReference type="PANTHER" id="PTHR42792">
    <property type="entry name" value="FLAGELLIN"/>
    <property type="match status" value="1"/>
</dbReference>
<protein>
    <submittedName>
        <fullName evidence="1">Flagellin</fullName>
    </submittedName>
</protein>
<dbReference type="NCBIfam" id="NF006489">
    <property type="entry name" value="PRK08913.1"/>
    <property type="match status" value="1"/>
</dbReference>
<evidence type="ECO:0000313" key="1">
    <source>
        <dbReference type="EMBL" id="MBI1682170.1"/>
    </source>
</evidence>
<accession>A0ABS0ST92</accession>
<keyword evidence="2" id="KW-1185">Reference proteome</keyword>
<dbReference type="SUPFAM" id="SSF64518">
    <property type="entry name" value="Phase 1 flagellin"/>
    <property type="match status" value="1"/>
</dbReference>
<dbReference type="InterPro" id="IPR001492">
    <property type="entry name" value="Flagellin"/>
</dbReference>
<dbReference type="RefSeq" id="WP_198574141.1">
    <property type="nucleotide sequence ID" value="NZ_JADWOX010000001.1"/>
</dbReference>
<proteinExistence type="predicted"/>
<comment type="caution">
    <text evidence="1">The sequence shown here is derived from an EMBL/GenBank/DDBJ whole genome shotgun (WGS) entry which is preliminary data.</text>
</comment>
<dbReference type="Gene3D" id="1.20.1330.10">
    <property type="entry name" value="f41 fragment of flagellin, N-terminal domain"/>
    <property type="match status" value="1"/>
</dbReference>
<evidence type="ECO:0000313" key="2">
    <source>
        <dbReference type="Proteomes" id="UP000639859"/>
    </source>
</evidence>
<keyword evidence="1" id="KW-0969">Cilium</keyword>